<accession>A0A7S0APV2</accession>
<name>A0A7S0APV2_9DINO</name>
<organism evidence="2">
    <name type="scientific">Pyrodinium bahamense</name>
    <dbReference type="NCBI Taxonomy" id="73915"/>
    <lineage>
        <taxon>Eukaryota</taxon>
        <taxon>Sar</taxon>
        <taxon>Alveolata</taxon>
        <taxon>Dinophyceae</taxon>
        <taxon>Gonyaulacales</taxon>
        <taxon>Pyrocystaceae</taxon>
        <taxon>Pyrodinium</taxon>
    </lineage>
</organism>
<gene>
    <name evidence="2" type="ORF">PBAH0796_LOCUS19830</name>
</gene>
<evidence type="ECO:0000256" key="1">
    <source>
        <dbReference type="SAM" id="MobiDB-lite"/>
    </source>
</evidence>
<sequence length="350" mass="37565">MDTTQAAPEATHDTGCLSEMQAVLAQARGGLLPAMNELMLSSFPCSAKLQAFTWCAAANGEGWQGATSGGLLQILEAEVLKAAKGIQDTTVQEAVLILLFLVKHALPAPVERAEEGRLQPRTDQLQSSRQGMQAGTDAQDVDKTEPCRPQTEQSQPMGEKQAGSLPLWMRVGRSKGRAETLPAPMRLSEEHEAEVPSKFLPWDRHRGPACDRHCASVLTEPNLPSLTFGKKAAKGTPFGGRPSEQEACHPADVSGNSPSNAVGVTRRPENPSTCDSLPSSVESDLSDDEEYQPKRHQSKELPLTTGRCRSIEVIPCVSDPESNLERVPQHKSATDGDLSSVMLTMLGGPS</sequence>
<proteinExistence type="predicted"/>
<evidence type="ECO:0000313" key="2">
    <source>
        <dbReference type="EMBL" id="CAD8370405.1"/>
    </source>
</evidence>
<feature type="region of interest" description="Disordered" evidence="1">
    <location>
        <begin position="112"/>
        <end position="167"/>
    </location>
</feature>
<feature type="compositionally biased region" description="Basic and acidic residues" evidence="1">
    <location>
        <begin position="323"/>
        <end position="334"/>
    </location>
</feature>
<feature type="compositionally biased region" description="Polar residues" evidence="1">
    <location>
        <begin position="121"/>
        <end position="133"/>
    </location>
</feature>
<dbReference type="AlphaFoldDB" id="A0A7S0APV2"/>
<protein>
    <submittedName>
        <fullName evidence="2">Uncharacterized protein</fullName>
    </submittedName>
</protein>
<dbReference type="EMBL" id="HBEG01032518">
    <property type="protein sequence ID" value="CAD8370405.1"/>
    <property type="molecule type" value="Transcribed_RNA"/>
</dbReference>
<feature type="region of interest" description="Disordered" evidence="1">
    <location>
        <begin position="225"/>
        <end position="304"/>
    </location>
</feature>
<reference evidence="2" key="1">
    <citation type="submission" date="2021-01" db="EMBL/GenBank/DDBJ databases">
        <authorList>
            <person name="Corre E."/>
            <person name="Pelletier E."/>
            <person name="Niang G."/>
            <person name="Scheremetjew M."/>
            <person name="Finn R."/>
            <person name="Kale V."/>
            <person name="Holt S."/>
            <person name="Cochrane G."/>
            <person name="Meng A."/>
            <person name="Brown T."/>
            <person name="Cohen L."/>
        </authorList>
    </citation>
    <scope>NUCLEOTIDE SEQUENCE</scope>
    <source>
        <strain evidence="2">Pbaha01</strain>
    </source>
</reference>
<feature type="region of interest" description="Disordered" evidence="1">
    <location>
        <begin position="320"/>
        <end position="350"/>
    </location>
</feature>